<keyword evidence="1" id="KW-0812">Transmembrane</keyword>
<dbReference type="KEGG" id="dtl:H8F01_21245"/>
<name>A0A7G8Q418_9GAMM</name>
<organism evidence="3 4">
    <name type="scientific">Dyella telluris</name>
    <dbReference type="NCBI Taxonomy" id="2763498"/>
    <lineage>
        <taxon>Bacteria</taxon>
        <taxon>Pseudomonadati</taxon>
        <taxon>Pseudomonadota</taxon>
        <taxon>Gammaproteobacteria</taxon>
        <taxon>Lysobacterales</taxon>
        <taxon>Rhodanobacteraceae</taxon>
        <taxon>Dyella</taxon>
    </lineage>
</organism>
<accession>A0A7G8Q418</accession>
<evidence type="ECO:0000256" key="2">
    <source>
        <dbReference type="SAM" id="SignalP"/>
    </source>
</evidence>
<feature type="signal peptide" evidence="2">
    <location>
        <begin position="1"/>
        <end position="21"/>
    </location>
</feature>
<keyword evidence="2" id="KW-0732">Signal</keyword>
<reference evidence="3 4" key="1">
    <citation type="submission" date="2020-08" db="EMBL/GenBank/DDBJ databases">
        <title>Dyella sp. G9 isolated from forest soil.</title>
        <authorList>
            <person name="Fu J."/>
            <person name="Qiu L."/>
        </authorList>
    </citation>
    <scope>NUCLEOTIDE SEQUENCE [LARGE SCALE GENOMIC DNA]</scope>
    <source>
        <strain evidence="3 4">G9</strain>
    </source>
</reference>
<keyword evidence="1" id="KW-1133">Transmembrane helix</keyword>
<dbReference type="EMBL" id="CP060412">
    <property type="protein sequence ID" value="QNK01526.1"/>
    <property type="molecule type" value="Genomic_DNA"/>
</dbReference>
<dbReference type="RefSeq" id="WP_187056988.1">
    <property type="nucleotide sequence ID" value="NZ_CP060412.1"/>
</dbReference>
<protein>
    <submittedName>
        <fullName evidence="3">DUF3999 family protein</fullName>
    </submittedName>
</protein>
<dbReference type="Proteomes" id="UP000515873">
    <property type="component" value="Chromosome"/>
</dbReference>
<proteinExistence type="predicted"/>
<evidence type="ECO:0000256" key="1">
    <source>
        <dbReference type="SAM" id="Phobius"/>
    </source>
</evidence>
<dbReference type="Pfam" id="PF13163">
    <property type="entry name" value="DUF3999"/>
    <property type="match status" value="1"/>
</dbReference>
<dbReference type="Gene3D" id="2.60.120.260">
    <property type="entry name" value="Galactose-binding domain-like"/>
    <property type="match status" value="1"/>
</dbReference>
<evidence type="ECO:0000313" key="4">
    <source>
        <dbReference type="Proteomes" id="UP000515873"/>
    </source>
</evidence>
<evidence type="ECO:0000313" key="3">
    <source>
        <dbReference type="EMBL" id="QNK01526.1"/>
    </source>
</evidence>
<keyword evidence="4" id="KW-1185">Reference proteome</keyword>
<dbReference type="AlphaFoldDB" id="A0A7G8Q418"/>
<feature type="transmembrane region" description="Helical" evidence="1">
    <location>
        <begin position="423"/>
        <end position="443"/>
    </location>
</feature>
<dbReference type="InterPro" id="IPR025060">
    <property type="entry name" value="DUF3999"/>
</dbReference>
<feature type="chain" id="PRO_5028832290" evidence="2">
    <location>
        <begin position="22"/>
        <end position="451"/>
    </location>
</feature>
<sequence length="451" mass="48512">MRLDVRWIALALMLPVAAARADSNVDYAYAFALDTHATAEAYRVVLTPEVYASANPSADLGDMIVVNALGKPVPFALMPVAPPLKHDFETEVRLLALPVAAANSDSVKVERNASGGIVISQDGRGATAQRPKSWLIDAGREVNIDGIALVPASIQQDFQLHVSVEGSNNLRDWQLLSDDASLTRVHNDQDQVEQLSVELGGNAPARYYRLRLTDGEVDWSTGHAPTVTLTGSYTDAGADRASQLQWLDARVSGQAASDYDFELPATLPVEAVALALPATNSAARVHVLVQGRDAASWTEVSALDLVRAAGRKGDATATINMRSVSHLRVHSDTPLSGAPSLRVGWLPPQYVFLPEGSAPYRLLVGSYSARRGEYPVDEAIGRLRGSHGEDWQPPVAALGARKDEAGAVALEAPKVPYDWTRPLLWVVLVVGALGVAWMAFSLLRQGRRDEQ</sequence>
<gene>
    <name evidence="3" type="ORF">H8F01_21245</name>
</gene>
<keyword evidence="1" id="KW-0472">Membrane</keyword>